<comment type="caution">
    <text evidence="1">The sequence shown here is derived from an EMBL/GenBank/DDBJ whole genome shotgun (WGS) entry which is preliminary data.</text>
</comment>
<gene>
    <name evidence="1" type="ORF">NM688_g3639</name>
</gene>
<evidence type="ECO:0000313" key="1">
    <source>
        <dbReference type="EMBL" id="KAJ3553387.1"/>
    </source>
</evidence>
<keyword evidence="2" id="KW-1185">Reference proteome</keyword>
<accession>A0ACC1T5E7</accession>
<protein>
    <submittedName>
        <fullName evidence="1">Uncharacterized protein</fullName>
    </submittedName>
</protein>
<dbReference type="EMBL" id="JANHOG010000545">
    <property type="protein sequence ID" value="KAJ3553387.1"/>
    <property type="molecule type" value="Genomic_DNA"/>
</dbReference>
<dbReference type="Proteomes" id="UP001148662">
    <property type="component" value="Unassembled WGS sequence"/>
</dbReference>
<organism evidence="1 2">
    <name type="scientific">Phlebia brevispora</name>
    <dbReference type="NCBI Taxonomy" id="194682"/>
    <lineage>
        <taxon>Eukaryota</taxon>
        <taxon>Fungi</taxon>
        <taxon>Dikarya</taxon>
        <taxon>Basidiomycota</taxon>
        <taxon>Agaricomycotina</taxon>
        <taxon>Agaricomycetes</taxon>
        <taxon>Polyporales</taxon>
        <taxon>Meruliaceae</taxon>
        <taxon>Phlebia</taxon>
    </lineage>
</organism>
<name>A0ACC1T5E7_9APHY</name>
<proteinExistence type="predicted"/>
<evidence type="ECO:0000313" key="2">
    <source>
        <dbReference type="Proteomes" id="UP001148662"/>
    </source>
</evidence>
<sequence length="214" mass="25016">MFSDDGDFVPVVDELEMQGQQHQAAPPQPKQPEHPEEPKESAQSEKAVVDAKKSRKLYRKLAAEQYLTFSQLRTLVGWSVTPDHQQRPLRVRRFVKFNKEYVACPQCEHERRKGCYLLPRWEKLAQHLLAVHGFTERTKSCAWPRCNRSSHADVHATLRHIIEDHFQVRCPLAPIMDDAVDKTLKDIRAHRQKRRKSMSRRVSTADPFDQILFN</sequence>
<reference evidence="1" key="1">
    <citation type="submission" date="2022-07" db="EMBL/GenBank/DDBJ databases">
        <title>Genome Sequence of Phlebia brevispora.</title>
        <authorList>
            <person name="Buettner E."/>
        </authorList>
    </citation>
    <scope>NUCLEOTIDE SEQUENCE</scope>
    <source>
        <strain evidence="1">MPL23</strain>
    </source>
</reference>